<dbReference type="InterPro" id="IPR031526">
    <property type="entry name" value="DUF4698"/>
</dbReference>
<protein>
    <submittedName>
        <fullName evidence="1">Uncharacterized protein</fullName>
    </submittedName>
</protein>
<evidence type="ECO:0000313" key="1">
    <source>
        <dbReference type="EMBL" id="RMX52317.1"/>
    </source>
</evidence>
<keyword evidence="2" id="KW-1185">Reference proteome</keyword>
<accession>A0A3M6UF63</accession>
<gene>
    <name evidence="1" type="ORF">pdam_00010368</name>
</gene>
<comment type="caution">
    <text evidence="1">The sequence shown here is derived from an EMBL/GenBank/DDBJ whole genome shotgun (WGS) entry which is preliminary data.</text>
</comment>
<dbReference type="PANTHER" id="PTHR34754:SF1">
    <property type="entry name" value="COILED-COIL DOMAIN-CONTAINING PROTEIN 60"/>
    <property type="match status" value="1"/>
</dbReference>
<name>A0A3M6UF63_POCDA</name>
<dbReference type="Proteomes" id="UP000275408">
    <property type="component" value="Unassembled WGS sequence"/>
</dbReference>
<sequence length="129" mass="14904">MVGLQKTENQIYADIVRSLKQNFRSEPQMSLTQSDRKVRIRTNRYYKSELTEDHWKDKYNRHVKQRLCGFYTPAHLPYASVGDVCLDIRDLVLDTVGIDQSSEKVDPRVCAFILSYIAVASSNCAESLR</sequence>
<proteinExistence type="predicted"/>
<dbReference type="OrthoDB" id="6092352at2759"/>
<dbReference type="AlphaFoldDB" id="A0A3M6UF63"/>
<organism evidence="1 2">
    <name type="scientific">Pocillopora damicornis</name>
    <name type="common">Cauliflower coral</name>
    <name type="synonym">Millepora damicornis</name>
    <dbReference type="NCBI Taxonomy" id="46731"/>
    <lineage>
        <taxon>Eukaryota</taxon>
        <taxon>Metazoa</taxon>
        <taxon>Cnidaria</taxon>
        <taxon>Anthozoa</taxon>
        <taxon>Hexacorallia</taxon>
        <taxon>Scleractinia</taxon>
        <taxon>Astrocoeniina</taxon>
        <taxon>Pocilloporidae</taxon>
        <taxon>Pocillopora</taxon>
    </lineage>
</organism>
<dbReference type="EMBL" id="RCHS01001660">
    <property type="protein sequence ID" value="RMX52317.1"/>
    <property type="molecule type" value="Genomic_DNA"/>
</dbReference>
<evidence type="ECO:0000313" key="2">
    <source>
        <dbReference type="Proteomes" id="UP000275408"/>
    </source>
</evidence>
<reference evidence="1 2" key="1">
    <citation type="journal article" date="2018" name="Sci. Rep.">
        <title>Comparative analysis of the Pocillopora damicornis genome highlights role of immune system in coral evolution.</title>
        <authorList>
            <person name="Cunning R."/>
            <person name="Bay R.A."/>
            <person name="Gillette P."/>
            <person name="Baker A.C."/>
            <person name="Traylor-Knowles N."/>
        </authorList>
    </citation>
    <scope>NUCLEOTIDE SEQUENCE [LARGE SCALE GENOMIC DNA]</scope>
    <source>
        <strain evidence="1">RSMAS</strain>
        <tissue evidence="1">Whole animal</tissue>
    </source>
</reference>
<dbReference type="PANTHER" id="PTHR34754">
    <property type="entry name" value="COILED-COIL DOMAIN-CONTAINING PROTEIN 60"/>
    <property type="match status" value="1"/>
</dbReference>